<organism evidence="4 5">
    <name type="scientific">Hypsibius exemplaris</name>
    <name type="common">Freshwater tardigrade</name>
    <dbReference type="NCBI Taxonomy" id="2072580"/>
    <lineage>
        <taxon>Eukaryota</taxon>
        <taxon>Metazoa</taxon>
        <taxon>Ecdysozoa</taxon>
        <taxon>Tardigrada</taxon>
        <taxon>Eutardigrada</taxon>
        <taxon>Parachela</taxon>
        <taxon>Hypsibioidea</taxon>
        <taxon>Hypsibiidae</taxon>
        <taxon>Hypsibius</taxon>
    </lineage>
</organism>
<reference evidence="5" key="1">
    <citation type="submission" date="2017-01" db="EMBL/GenBank/DDBJ databases">
        <title>Comparative genomics of anhydrobiosis in the tardigrade Hypsibius dujardini.</title>
        <authorList>
            <person name="Yoshida Y."/>
            <person name="Koutsovoulos G."/>
            <person name="Laetsch D."/>
            <person name="Stevens L."/>
            <person name="Kumar S."/>
            <person name="Horikawa D."/>
            <person name="Ishino K."/>
            <person name="Komine S."/>
            <person name="Tomita M."/>
            <person name="Blaxter M."/>
            <person name="Arakawa K."/>
        </authorList>
    </citation>
    <scope>NUCLEOTIDE SEQUENCE [LARGE SCALE GENOMIC DNA]</scope>
    <source>
        <strain evidence="5">Z151</strain>
    </source>
</reference>
<dbReference type="EMBL" id="MTYJ01000472">
    <property type="protein sequence ID" value="OWA54859.1"/>
    <property type="molecule type" value="Genomic_DNA"/>
</dbReference>
<feature type="region of interest" description="Disordered" evidence="1">
    <location>
        <begin position="33"/>
        <end position="55"/>
    </location>
</feature>
<evidence type="ECO:0000256" key="3">
    <source>
        <dbReference type="SAM" id="SignalP"/>
    </source>
</evidence>
<dbReference type="AlphaFoldDB" id="A0A9X6RNR8"/>
<evidence type="ECO:0000313" key="5">
    <source>
        <dbReference type="Proteomes" id="UP000192578"/>
    </source>
</evidence>
<feature type="signal peptide" evidence="3">
    <location>
        <begin position="1"/>
        <end position="27"/>
    </location>
</feature>
<dbReference type="Proteomes" id="UP000192578">
    <property type="component" value="Unassembled WGS sequence"/>
</dbReference>
<proteinExistence type="predicted"/>
<evidence type="ECO:0000256" key="1">
    <source>
        <dbReference type="SAM" id="MobiDB-lite"/>
    </source>
</evidence>
<keyword evidence="2" id="KW-0812">Transmembrane</keyword>
<protein>
    <recommendedName>
        <fullName evidence="6">Immunoglobulin subtype domain-containing protein</fullName>
    </recommendedName>
</protein>
<keyword evidence="2" id="KW-0472">Membrane</keyword>
<keyword evidence="5" id="KW-1185">Reference proteome</keyword>
<keyword evidence="2" id="KW-1133">Transmembrane helix</keyword>
<feature type="transmembrane region" description="Helical" evidence="2">
    <location>
        <begin position="209"/>
        <end position="233"/>
    </location>
</feature>
<keyword evidence="3" id="KW-0732">Signal</keyword>
<evidence type="ECO:0000256" key="2">
    <source>
        <dbReference type="SAM" id="Phobius"/>
    </source>
</evidence>
<comment type="caution">
    <text evidence="4">The sequence shown here is derived from an EMBL/GenBank/DDBJ whole genome shotgun (WGS) entry which is preliminary data.</text>
</comment>
<evidence type="ECO:0008006" key="6">
    <source>
        <dbReference type="Google" id="ProtNLM"/>
    </source>
</evidence>
<feature type="chain" id="PRO_5040753826" description="Immunoglobulin subtype domain-containing protein" evidence="3">
    <location>
        <begin position="28"/>
        <end position="289"/>
    </location>
</feature>
<accession>A0A9X6RNR8</accession>
<name>A0A9X6RNR8_HYPEX</name>
<evidence type="ECO:0000313" key="4">
    <source>
        <dbReference type="EMBL" id="OWA54859.1"/>
    </source>
</evidence>
<gene>
    <name evidence="4" type="ORF">BV898_19252</name>
</gene>
<sequence length="289" mass="31900">MNITLRITFVIVLLTRFSTQFTRRVLGSPFPLPVHAGDGEETNDHHRRTSPPLNTHKILSLNPGQTFFCPGDSDEFHFICRNKSPDIRACMVNRCYVDGPSVITEVHQDGGGAGVVLNEDGHYKLAVHVRNEDSANAWYFCASACTQEELARTTRYLTTTTCLQCPTAPPNAGTVTAPKSIPTAYPDSLSPPKDGEVNATMPQNIRPSVMFEVSTLACLLLLAVGVVASVCYFQRLKKKLLNKDPAAAPFVQAQNIAFRCWPPRSWPVSFHTDGSDAILRRNAEMHCSR</sequence>